<dbReference type="InterPro" id="IPR036424">
    <property type="entry name" value="UPP_synth-like_sf"/>
</dbReference>
<dbReference type="InterPro" id="IPR018520">
    <property type="entry name" value="UPP_synth-like_CS"/>
</dbReference>
<dbReference type="PANTHER" id="PTHR10291">
    <property type="entry name" value="DEHYDRODOLICHYL DIPHOSPHATE SYNTHASE FAMILY MEMBER"/>
    <property type="match status" value="1"/>
</dbReference>
<comment type="function">
    <text evidence="2">Catalyzes the condensation of isopentenyl diphosphate (IPP) with allylic pyrophosphates generating different type of terpenoids.</text>
</comment>
<comment type="cofactor">
    <cofactor evidence="2">
        <name>Mg(2+)</name>
        <dbReference type="ChEBI" id="CHEBI:18420"/>
    </cofactor>
    <text evidence="2">Binds 2 magnesium ions per subunit.</text>
</comment>
<feature type="binding site" evidence="2">
    <location>
        <position position="193"/>
    </location>
    <ligand>
        <name>substrate</name>
    </ligand>
</feature>
<feature type="active site" evidence="2">
    <location>
        <position position="25"/>
    </location>
</feature>
<feature type="binding site" evidence="2">
    <location>
        <position position="76"/>
    </location>
    <ligand>
        <name>substrate</name>
    </ligand>
</feature>
<dbReference type="GO" id="GO:0045547">
    <property type="term" value="F:ditrans,polycis-polyprenyl diphosphate synthase [(2E,6E)-farnesyl diphosphate specific] activity"/>
    <property type="evidence" value="ECO:0007669"/>
    <property type="project" value="TreeGrafter"/>
</dbReference>
<dbReference type="CDD" id="cd00475">
    <property type="entry name" value="Cis_IPPS"/>
    <property type="match status" value="1"/>
</dbReference>
<evidence type="ECO:0000256" key="2">
    <source>
        <dbReference type="HAMAP-Rule" id="MF_01139"/>
    </source>
</evidence>
<dbReference type="RefSeq" id="WP_006965820.1">
    <property type="nucleotide sequence ID" value="NZ_APJX01000004.1"/>
</dbReference>
<dbReference type="AlphaFoldDB" id="S0G280"/>
<dbReference type="NCBIfam" id="NF011405">
    <property type="entry name" value="PRK14830.1"/>
    <property type="match status" value="1"/>
</dbReference>
<dbReference type="Pfam" id="PF01255">
    <property type="entry name" value="Prenyltransf"/>
    <property type="match status" value="1"/>
</dbReference>
<dbReference type="InterPro" id="IPR001441">
    <property type="entry name" value="UPP_synth-like"/>
</dbReference>
<dbReference type="EC" id="2.5.1.-" evidence="2"/>
<keyword evidence="2" id="KW-0460">Magnesium</keyword>
<keyword evidence="2" id="KW-0479">Metal-binding</keyword>
<feature type="binding site" evidence="2">
    <location>
        <position position="30"/>
    </location>
    <ligand>
        <name>substrate</name>
    </ligand>
</feature>
<protein>
    <recommendedName>
        <fullName evidence="2">Isoprenyl transferase</fullName>
        <ecNumber evidence="2">2.5.1.-</ecNumber>
    </recommendedName>
</protein>
<comment type="caution">
    <text evidence="3">The sequence shown here is derived from an EMBL/GenBank/DDBJ whole genome shotgun (WGS) entry which is preliminary data.</text>
</comment>
<feature type="binding site" evidence="2">
    <location>
        <position position="38"/>
    </location>
    <ligand>
        <name>substrate</name>
    </ligand>
</feature>
<dbReference type="SUPFAM" id="SSF64005">
    <property type="entry name" value="Undecaprenyl diphosphate synthase"/>
    <property type="match status" value="1"/>
</dbReference>
<comment type="subunit">
    <text evidence="2">Homodimer.</text>
</comment>
<dbReference type="PROSITE" id="PS01066">
    <property type="entry name" value="UPP_SYNTHASE"/>
    <property type="match status" value="1"/>
</dbReference>
<dbReference type="HAMAP" id="MF_01139">
    <property type="entry name" value="ISPT"/>
    <property type="match status" value="1"/>
</dbReference>
<dbReference type="OrthoDB" id="4191603at2"/>
<feature type="binding site" evidence="2">
    <location>
        <position position="74"/>
    </location>
    <ligand>
        <name>substrate</name>
    </ligand>
</feature>
<comment type="similarity">
    <text evidence="2">Belongs to the UPP synthase family.</text>
</comment>
<feature type="binding site" evidence="2">
    <location>
        <begin position="70"/>
        <end position="72"/>
    </location>
    <ligand>
        <name>substrate</name>
    </ligand>
</feature>
<dbReference type="GO" id="GO:0000287">
    <property type="term" value="F:magnesium ion binding"/>
    <property type="evidence" value="ECO:0007669"/>
    <property type="project" value="UniProtKB-UniRule"/>
</dbReference>
<feature type="binding site" evidence="2">
    <location>
        <position position="212"/>
    </location>
    <ligand>
        <name>Mg(2+)</name>
        <dbReference type="ChEBI" id="CHEBI:18420"/>
    </ligand>
</feature>
<gene>
    <name evidence="3" type="primary">uppS</name>
    <name evidence="3" type="ORF">Dpo_4c01270</name>
</gene>
<dbReference type="EMBL" id="APJX01000004">
    <property type="protein sequence ID" value="EMS79579.1"/>
    <property type="molecule type" value="Genomic_DNA"/>
</dbReference>
<sequence>MKSEEGQVHGLDSARLPKHVAVIMDGNGRWAKKRWLNRVKGHEKGSQTVRTIVQSCRKLQIPFLTLYAFSTENWARPRSEVSTLMHLLKQFLVSERKEMMEKGICLNVLGQLEKLPEDVQAKARETMADTCNNTQMTLNLALSYGSRQEITDAVHALAKKVATGELAPQDINEQMISNHLYTAGMPDPDLVIRTSGEFRLSNFLLWQSAYAEIFITPTLWPDFTQAEFIDILTHYQKRDRRFGNVECNMPSDGLPH</sequence>
<evidence type="ECO:0000313" key="3">
    <source>
        <dbReference type="EMBL" id="EMS79579.1"/>
    </source>
</evidence>
<dbReference type="Proteomes" id="UP000014216">
    <property type="component" value="Unassembled WGS sequence"/>
</dbReference>
<dbReference type="PANTHER" id="PTHR10291:SF0">
    <property type="entry name" value="DEHYDRODOLICHYL DIPHOSPHATE SYNTHASE 2"/>
    <property type="match status" value="1"/>
</dbReference>
<dbReference type="Gene3D" id="3.40.1180.10">
    <property type="entry name" value="Decaprenyl diphosphate synthase-like"/>
    <property type="match status" value="1"/>
</dbReference>
<feature type="binding site" evidence="2">
    <location>
        <begin position="199"/>
        <end position="201"/>
    </location>
    <ligand>
        <name>substrate</name>
    </ligand>
</feature>
<feature type="binding site" evidence="2">
    <location>
        <position position="25"/>
    </location>
    <ligand>
        <name>Mg(2+)</name>
        <dbReference type="ChEBI" id="CHEBI:18420"/>
    </ligand>
</feature>
<dbReference type="GO" id="GO:0016094">
    <property type="term" value="P:polyprenol biosynthetic process"/>
    <property type="evidence" value="ECO:0007669"/>
    <property type="project" value="TreeGrafter"/>
</dbReference>
<evidence type="ECO:0000313" key="4">
    <source>
        <dbReference type="Proteomes" id="UP000014216"/>
    </source>
</evidence>
<dbReference type="FunFam" id="3.40.1180.10:FF:000001">
    <property type="entry name" value="(2E,6E)-farnesyl-diphosphate-specific ditrans,polycis-undecaprenyl-diphosphate synthase"/>
    <property type="match status" value="1"/>
</dbReference>
<feature type="active site" description="Proton acceptor" evidence="2">
    <location>
        <position position="73"/>
    </location>
</feature>
<dbReference type="NCBIfam" id="TIGR00055">
    <property type="entry name" value="uppS"/>
    <property type="match status" value="1"/>
</dbReference>
<keyword evidence="4" id="KW-1185">Reference proteome</keyword>
<proteinExistence type="inferred from homology"/>
<dbReference type="PATRIC" id="fig|1286635.3.peg.2163"/>
<reference evidence="3 4" key="1">
    <citation type="journal article" date="2013" name="Genome Announc.">
        <title>Draft Genome Sequence of Desulfotignum phosphitoxidans DSM 13687 Strain FiPS-3.</title>
        <authorList>
            <person name="Poehlein A."/>
            <person name="Daniel R."/>
            <person name="Simeonova D.D."/>
        </authorList>
    </citation>
    <scope>NUCLEOTIDE SEQUENCE [LARGE SCALE GENOMIC DNA]</scope>
    <source>
        <strain evidence="3 4">DSM 13687</strain>
    </source>
</reference>
<accession>S0G280</accession>
<feature type="binding site" evidence="2">
    <location>
        <begin position="26"/>
        <end position="29"/>
    </location>
    <ligand>
        <name>substrate</name>
    </ligand>
</feature>
<keyword evidence="1 2" id="KW-0808">Transferase</keyword>
<feature type="binding site" evidence="2">
    <location>
        <position position="42"/>
    </location>
    <ligand>
        <name>substrate</name>
    </ligand>
</feature>
<name>S0G280_9BACT</name>
<organism evidence="3 4">
    <name type="scientific">Desulfotignum phosphitoxidans DSM 13687</name>
    <dbReference type="NCBI Taxonomy" id="1286635"/>
    <lineage>
        <taxon>Bacteria</taxon>
        <taxon>Pseudomonadati</taxon>
        <taxon>Thermodesulfobacteriota</taxon>
        <taxon>Desulfobacteria</taxon>
        <taxon>Desulfobacterales</taxon>
        <taxon>Desulfobacteraceae</taxon>
        <taxon>Desulfotignum</taxon>
    </lineage>
</organism>
<evidence type="ECO:0000256" key="1">
    <source>
        <dbReference type="ARBA" id="ARBA00022679"/>
    </source>
</evidence>